<feature type="compositionally biased region" description="Polar residues" evidence="1">
    <location>
        <begin position="372"/>
        <end position="389"/>
    </location>
</feature>
<organism evidence="2 3">
    <name type="scientific">Orchesella dallaii</name>
    <dbReference type="NCBI Taxonomy" id="48710"/>
    <lineage>
        <taxon>Eukaryota</taxon>
        <taxon>Metazoa</taxon>
        <taxon>Ecdysozoa</taxon>
        <taxon>Arthropoda</taxon>
        <taxon>Hexapoda</taxon>
        <taxon>Collembola</taxon>
        <taxon>Entomobryomorpha</taxon>
        <taxon>Entomobryoidea</taxon>
        <taxon>Orchesellidae</taxon>
        <taxon>Orchesellinae</taxon>
        <taxon>Orchesella</taxon>
    </lineage>
</organism>
<evidence type="ECO:0000313" key="3">
    <source>
        <dbReference type="Proteomes" id="UP001642540"/>
    </source>
</evidence>
<evidence type="ECO:0000313" key="2">
    <source>
        <dbReference type="EMBL" id="CAL8121053.1"/>
    </source>
</evidence>
<reference evidence="2 3" key="1">
    <citation type="submission" date="2024-08" db="EMBL/GenBank/DDBJ databases">
        <authorList>
            <person name="Cucini C."/>
            <person name="Frati F."/>
        </authorList>
    </citation>
    <scope>NUCLEOTIDE SEQUENCE [LARGE SCALE GENOMIC DNA]</scope>
</reference>
<keyword evidence="3" id="KW-1185">Reference proteome</keyword>
<feature type="compositionally biased region" description="Polar residues" evidence="1">
    <location>
        <begin position="326"/>
        <end position="345"/>
    </location>
</feature>
<dbReference type="EMBL" id="CAXLJM020000065">
    <property type="protein sequence ID" value="CAL8121053.1"/>
    <property type="molecule type" value="Genomic_DNA"/>
</dbReference>
<sequence length="486" mass="52460">MQSFGGNASTPVTFVGLGGLGGGGGTSRLSSGGGTSEAGMAKDPSSSHWQTRKDNQAHPILDTPVAPELMVLFEGLQAQMKSHKMTMAYVNNATANPRKVDSVTEEIDRVRLEMSCLDTTIHRQDLQSSSLVKDIQEIRKISELMRNISSGDGAYTFGGLSNPVLDFMKQLVTYYFERMTRYKVELEHAEAFTEATSNPSTIKDLEPSLSILKDGMIHLAAQVHYLHESVRNELSVHENLSEVFGTSHSHWIKDLKIGDGRQVNAGSSSPLRKWPAMQTTRGAPLGPSRAVENLHDQLHSTLDNSSTHGTQSPMNAKTTPLDLSWMGSQSQPRPTCARTSETTFSPVGGAGDALGFGSQSRRHPHYFPSPASPTTSRQVQGQGQPSAASFSGHKRVHNGAYSKEDTDGFGLPQLVTAHYICPPKVFIPVSVGAGDSIGVDLAKPDRSSSYYQQYFLSRASLKSSGQGQGQRSLGSLIVSGHKGFNN</sequence>
<feature type="compositionally biased region" description="Gly residues" evidence="1">
    <location>
        <begin position="25"/>
        <end position="36"/>
    </location>
</feature>
<dbReference type="Proteomes" id="UP001642540">
    <property type="component" value="Unassembled WGS sequence"/>
</dbReference>
<feature type="region of interest" description="Disordered" evidence="1">
    <location>
        <begin position="262"/>
        <end position="404"/>
    </location>
</feature>
<protein>
    <submittedName>
        <fullName evidence="2">Uncharacterized protein</fullName>
    </submittedName>
</protein>
<feature type="compositionally biased region" description="Polar residues" evidence="1">
    <location>
        <begin position="299"/>
        <end position="318"/>
    </location>
</feature>
<accession>A0ABP1R672</accession>
<dbReference type="Gene3D" id="6.10.140.1350">
    <property type="match status" value="1"/>
</dbReference>
<proteinExistence type="predicted"/>
<gene>
    <name evidence="2" type="ORF">ODALV1_LOCUS19196</name>
</gene>
<name>A0ABP1R672_9HEXA</name>
<comment type="caution">
    <text evidence="2">The sequence shown here is derived from an EMBL/GenBank/DDBJ whole genome shotgun (WGS) entry which is preliminary data.</text>
</comment>
<evidence type="ECO:0000256" key="1">
    <source>
        <dbReference type="SAM" id="MobiDB-lite"/>
    </source>
</evidence>
<feature type="region of interest" description="Disordered" evidence="1">
    <location>
        <begin position="25"/>
        <end position="52"/>
    </location>
</feature>